<dbReference type="PATRIC" id="fig|43658.6.peg.3805"/>
<evidence type="ECO:0000313" key="1">
    <source>
        <dbReference type="EMBL" id="KNC65302.1"/>
    </source>
</evidence>
<dbReference type="AlphaFoldDB" id="A0A0L0ELH1"/>
<dbReference type="Proteomes" id="UP000036850">
    <property type="component" value="Unassembled WGS sequence"/>
</dbReference>
<name>A0A0L0ELH1_9GAMM</name>
<reference evidence="2" key="1">
    <citation type="submission" date="2015-07" db="EMBL/GenBank/DDBJ databases">
        <title>Draft genome sequence of a Pseudoalteromonas rubra strain, OCN096, isolated from Kaneohe Bay, Oahu, Hawaii.</title>
        <authorList>
            <person name="Beurmann S."/>
            <person name="Ushijima B."/>
            <person name="Belcaid M."/>
            <person name="Callahan S.M."/>
            <person name="Aeby G.S."/>
        </authorList>
    </citation>
    <scope>NUCLEOTIDE SEQUENCE [LARGE SCALE GENOMIC DNA]</scope>
    <source>
        <strain evidence="2">OCN096</strain>
    </source>
</reference>
<protein>
    <recommendedName>
        <fullName evidence="3">4-oxalocrotonate tautomerase</fullName>
    </recommendedName>
</protein>
<proteinExistence type="predicted"/>
<sequence length="139" mass="15453">MPIQVIMSEGLVSKRSAQVLHQQLGQIFLDNHEISDNRFMLPNIVGEVVFVDRELTFSGLAVSPLVIVELRVPAFTFATEVQKKRFISEATELVLSHTHGKLSKESIWVNAVYTVDGMWGIAGQAYTNAQLQQAIVNAE</sequence>
<gene>
    <name evidence="1" type="ORF">AC626_23985</name>
</gene>
<dbReference type="OrthoDB" id="1438441at2"/>
<evidence type="ECO:0000313" key="2">
    <source>
        <dbReference type="Proteomes" id="UP000036850"/>
    </source>
</evidence>
<accession>A0A0L0ELH1</accession>
<dbReference type="EMBL" id="LFZX01000321">
    <property type="protein sequence ID" value="KNC65302.1"/>
    <property type="molecule type" value="Genomic_DNA"/>
</dbReference>
<comment type="caution">
    <text evidence="1">The sequence shown here is derived from an EMBL/GenBank/DDBJ whole genome shotgun (WGS) entry which is preliminary data.</text>
</comment>
<evidence type="ECO:0008006" key="3">
    <source>
        <dbReference type="Google" id="ProtNLM"/>
    </source>
</evidence>
<organism evidence="1 2">
    <name type="scientific">Pseudoalteromonas rubra</name>
    <dbReference type="NCBI Taxonomy" id="43658"/>
    <lineage>
        <taxon>Bacteria</taxon>
        <taxon>Pseudomonadati</taxon>
        <taxon>Pseudomonadota</taxon>
        <taxon>Gammaproteobacteria</taxon>
        <taxon>Alteromonadales</taxon>
        <taxon>Pseudoalteromonadaceae</taxon>
        <taxon>Pseudoalteromonas</taxon>
    </lineage>
</organism>